<evidence type="ECO:0000313" key="1">
    <source>
        <dbReference type="EMBL" id="QIS14307.1"/>
    </source>
</evidence>
<proteinExistence type="predicted"/>
<dbReference type="EMBL" id="CP046172">
    <property type="protein sequence ID" value="QIS14307.1"/>
    <property type="molecule type" value="Genomic_DNA"/>
</dbReference>
<accession>A0A6G9YMK8</accession>
<organism evidence="1 2">
    <name type="scientific">Nocardia arthritidis</name>
    <dbReference type="NCBI Taxonomy" id="228602"/>
    <lineage>
        <taxon>Bacteria</taxon>
        <taxon>Bacillati</taxon>
        <taxon>Actinomycetota</taxon>
        <taxon>Actinomycetes</taxon>
        <taxon>Mycobacteriales</taxon>
        <taxon>Nocardiaceae</taxon>
        <taxon>Nocardia</taxon>
    </lineage>
</organism>
<sequence>MNTVYRTWDWPADAARLAERLVADLPALELDFIPISLERLEAELLRRFSDPAQLTAPEARTWYEGASAYFGEVMVRGWGKWGWSTEWDDTDPPEVMPPEETDLEPLSPWEAVLRAVSSRTGDELITVWCRWDDAMMDWVAESVEDADWEPYQDAD</sequence>
<keyword evidence="2" id="KW-1185">Reference proteome</keyword>
<evidence type="ECO:0000313" key="2">
    <source>
        <dbReference type="Proteomes" id="UP000503540"/>
    </source>
</evidence>
<name>A0A6G9YMK8_9NOCA</name>
<gene>
    <name evidence="1" type="ORF">F5544_32345</name>
</gene>
<dbReference type="RefSeq" id="WP_167476734.1">
    <property type="nucleotide sequence ID" value="NZ_CP046172.1"/>
</dbReference>
<dbReference type="KEGG" id="nah:F5544_32345"/>
<protein>
    <submittedName>
        <fullName evidence="1">Uncharacterized protein</fullName>
    </submittedName>
</protein>
<dbReference type="Proteomes" id="UP000503540">
    <property type="component" value="Chromosome"/>
</dbReference>
<reference evidence="1 2" key="1">
    <citation type="journal article" date="2019" name="ACS Chem. Biol.">
        <title>Identification and Mobilization of a Cryptic Antibiotic Biosynthesis Gene Locus from a Human-Pathogenic Nocardia Isolate.</title>
        <authorList>
            <person name="Herisse M."/>
            <person name="Ishida K."/>
            <person name="Porter J.L."/>
            <person name="Howden B."/>
            <person name="Hertweck C."/>
            <person name="Stinear T.P."/>
            <person name="Pidot S.J."/>
        </authorList>
    </citation>
    <scope>NUCLEOTIDE SEQUENCE [LARGE SCALE GENOMIC DNA]</scope>
    <source>
        <strain evidence="1 2">AUSMDU00012717</strain>
    </source>
</reference>
<dbReference type="AlphaFoldDB" id="A0A6G9YMK8"/>